<evidence type="ECO:0000313" key="12">
    <source>
        <dbReference type="EMBL" id="KAI1708675.1"/>
    </source>
</evidence>
<evidence type="ECO:0000256" key="10">
    <source>
        <dbReference type="ARBA" id="ARBA00038150"/>
    </source>
</evidence>
<dbReference type="PANTHER" id="PTHR19297:SF185">
    <property type="entry name" value="BETA-1,3-GALACTOSYL-O-GLYCOSYL-GLYCOPROTEIN BETA-1,6-N-ACETYLGLUCOSAMINYLTRANSFERASE 3"/>
    <property type="match status" value="1"/>
</dbReference>
<keyword evidence="6" id="KW-0735">Signal-anchor</keyword>
<comment type="pathway">
    <text evidence="2">Protein modification; protein glycosylation.</text>
</comment>
<protein>
    <submittedName>
        <fullName evidence="12">Core-2/I-Branching enzyme domain-containing protein</fullName>
    </submittedName>
</protein>
<keyword evidence="9" id="KW-0325">Glycoprotein</keyword>
<dbReference type="InterPro" id="IPR003406">
    <property type="entry name" value="Glyco_trans_14"/>
</dbReference>
<comment type="subcellular location">
    <subcellularLocation>
        <location evidence="1">Membrane</location>
        <topology evidence="1">Single-pass type II membrane protein</topology>
    </subcellularLocation>
</comment>
<dbReference type="EMBL" id="JAKKPZ010000034">
    <property type="protein sequence ID" value="KAI1708675.1"/>
    <property type="molecule type" value="Genomic_DNA"/>
</dbReference>
<evidence type="ECO:0000256" key="11">
    <source>
        <dbReference type="SAM" id="Phobius"/>
    </source>
</evidence>
<evidence type="ECO:0000313" key="13">
    <source>
        <dbReference type="Proteomes" id="UP001201812"/>
    </source>
</evidence>
<evidence type="ECO:0000256" key="7">
    <source>
        <dbReference type="ARBA" id="ARBA00022989"/>
    </source>
</evidence>
<evidence type="ECO:0000256" key="2">
    <source>
        <dbReference type="ARBA" id="ARBA00004922"/>
    </source>
</evidence>
<dbReference type="Pfam" id="PF02485">
    <property type="entry name" value="Branch"/>
    <property type="match status" value="1"/>
</dbReference>
<feature type="transmembrane region" description="Helical" evidence="11">
    <location>
        <begin position="32"/>
        <end position="49"/>
    </location>
</feature>
<keyword evidence="13" id="KW-1185">Reference proteome</keyword>
<comment type="caution">
    <text evidence="12">The sequence shown here is derived from an EMBL/GenBank/DDBJ whole genome shotgun (WGS) entry which is preliminary data.</text>
</comment>
<name>A0AAD4MWW5_9BILA</name>
<dbReference type="GO" id="GO:0016020">
    <property type="term" value="C:membrane"/>
    <property type="evidence" value="ECO:0007669"/>
    <property type="project" value="UniProtKB-SubCell"/>
</dbReference>
<evidence type="ECO:0000256" key="5">
    <source>
        <dbReference type="ARBA" id="ARBA00022692"/>
    </source>
</evidence>
<dbReference type="AlphaFoldDB" id="A0AAD4MWW5"/>
<accession>A0AAD4MWW5</accession>
<evidence type="ECO:0000256" key="9">
    <source>
        <dbReference type="ARBA" id="ARBA00023180"/>
    </source>
</evidence>
<sequence length="487" mass="56100">MLSSLKLTLPGLRRKMRGCICTFYRYTRLRKLFAIALLVVFCYLAISYLNELGYMGEEYDLSGKIDGWISETVPNCSCLLEESPLPESSAHLRKARNWRFSESKFRRALFGPGTVDKCQAIREKLAFPSAPLSEEEGNYSLAYGLLVYKSSMQVYLLLSAIYQPQNVYCIAVDSKASRQFKKDMELLSDCFFDNILIMPTTSDVEWCEFGVARGVFSCLRYLSEMKHDWKYYQYLSGVDLPLKTNLEMVRIFNRLNGTANVEVLRFQKNRLASKEKETPPLPLWKSSLSALLPRETVDAMFASKKVHELFSFLTDTVCADESLWATIVGNQDVLPIPGSFHASEYFIRVRREKGEIRAGNLVNTTNALTRTPEDPFPMREYYISRYQVWKSDKWRPIHCAGKYVQGSCVFGAGDLANLMIRPEMIAHKLYLDFEPAAYFCLYQAVRRRALDKESQQVFRGDAYTKLPQVRMTSGEALEEVQFFFTDW</sequence>
<keyword evidence="8 11" id="KW-0472">Membrane</keyword>
<dbReference type="GO" id="GO:0008375">
    <property type="term" value="F:acetylglucosaminyltransferase activity"/>
    <property type="evidence" value="ECO:0007669"/>
    <property type="project" value="TreeGrafter"/>
</dbReference>
<evidence type="ECO:0000256" key="8">
    <source>
        <dbReference type="ARBA" id="ARBA00023136"/>
    </source>
</evidence>
<reference evidence="12" key="1">
    <citation type="submission" date="2022-01" db="EMBL/GenBank/DDBJ databases">
        <title>Genome Sequence Resource for Two Populations of Ditylenchus destructor, the Migratory Endoparasitic Phytonematode.</title>
        <authorList>
            <person name="Zhang H."/>
            <person name="Lin R."/>
            <person name="Xie B."/>
        </authorList>
    </citation>
    <scope>NUCLEOTIDE SEQUENCE</scope>
    <source>
        <strain evidence="12">BazhouSP</strain>
    </source>
</reference>
<keyword evidence="7 11" id="KW-1133">Transmembrane helix</keyword>
<evidence type="ECO:0000256" key="3">
    <source>
        <dbReference type="ARBA" id="ARBA00022676"/>
    </source>
</evidence>
<organism evidence="12 13">
    <name type="scientific">Ditylenchus destructor</name>
    <dbReference type="NCBI Taxonomy" id="166010"/>
    <lineage>
        <taxon>Eukaryota</taxon>
        <taxon>Metazoa</taxon>
        <taxon>Ecdysozoa</taxon>
        <taxon>Nematoda</taxon>
        <taxon>Chromadorea</taxon>
        <taxon>Rhabditida</taxon>
        <taxon>Tylenchina</taxon>
        <taxon>Tylenchomorpha</taxon>
        <taxon>Sphaerularioidea</taxon>
        <taxon>Anguinidae</taxon>
        <taxon>Anguininae</taxon>
        <taxon>Ditylenchus</taxon>
    </lineage>
</organism>
<evidence type="ECO:0000256" key="6">
    <source>
        <dbReference type="ARBA" id="ARBA00022968"/>
    </source>
</evidence>
<evidence type="ECO:0000256" key="4">
    <source>
        <dbReference type="ARBA" id="ARBA00022679"/>
    </source>
</evidence>
<evidence type="ECO:0000256" key="1">
    <source>
        <dbReference type="ARBA" id="ARBA00004606"/>
    </source>
</evidence>
<proteinExistence type="inferred from homology"/>
<dbReference type="PANTHER" id="PTHR19297">
    <property type="entry name" value="GLYCOSYLTRANSFERASE 14 FAMILY MEMBER"/>
    <property type="match status" value="1"/>
</dbReference>
<comment type="similarity">
    <text evidence="10">Belongs to the glycosyltransferase 14 family.</text>
</comment>
<keyword evidence="3" id="KW-0328">Glycosyltransferase</keyword>
<gene>
    <name evidence="12" type="ORF">DdX_11754</name>
</gene>
<dbReference type="Proteomes" id="UP001201812">
    <property type="component" value="Unassembled WGS sequence"/>
</dbReference>
<keyword evidence="5 11" id="KW-0812">Transmembrane</keyword>
<keyword evidence="4" id="KW-0808">Transferase</keyword>